<feature type="compositionally biased region" description="Low complexity" evidence="1">
    <location>
        <begin position="161"/>
        <end position="191"/>
    </location>
</feature>
<feature type="compositionally biased region" description="Basic and acidic residues" evidence="1">
    <location>
        <begin position="282"/>
        <end position="295"/>
    </location>
</feature>
<dbReference type="Proteomes" id="UP000789595">
    <property type="component" value="Unassembled WGS sequence"/>
</dbReference>
<dbReference type="AlphaFoldDB" id="A0A8J2X030"/>
<feature type="compositionally biased region" description="Basic and acidic residues" evidence="1">
    <location>
        <begin position="303"/>
        <end position="312"/>
    </location>
</feature>
<organism evidence="2 3">
    <name type="scientific">Pelagomonas calceolata</name>
    <dbReference type="NCBI Taxonomy" id="35677"/>
    <lineage>
        <taxon>Eukaryota</taxon>
        <taxon>Sar</taxon>
        <taxon>Stramenopiles</taxon>
        <taxon>Ochrophyta</taxon>
        <taxon>Pelagophyceae</taxon>
        <taxon>Pelagomonadales</taxon>
        <taxon>Pelagomonadaceae</taxon>
        <taxon>Pelagomonas</taxon>
    </lineage>
</organism>
<feature type="region of interest" description="Disordered" evidence="1">
    <location>
        <begin position="161"/>
        <end position="295"/>
    </location>
</feature>
<comment type="caution">
    <text evidence="2">The sequence shown here is derived from an EMBL/GenBank/DDBJ whole genome shotgun (WGS) entry which is preliminary data.</text>
</comment>
<feature type="region of interest" description="Disordered" evidence="1">
    <location>
        <begin position="301"/>
        <end position="320"/>
    </location>
</feature>
<reference evidence="2" key="1">
    <citation type="submission" date="2021-11" db="EMBL/GenBank/DDBJ databases">
        <authorList>
            <consortium name="Genoscope - CEA"/>
            <person name="William W."/>
        </authorList>
    </citation>
    <scope>NUCLEOTIDE SEQUENCE</scope>
</reference>
<feature type="compositionally biased region" description="Basic residues" evidence="1">
    <location>
        <begin position="8"/>
        <end position="23"/>
    </location>
</feature>
<name>A0A8J2X030_9STRA</name>
<sequence>MRPQAAHSPRHRRAAAAGRRHQRTATDYQPVWHSPPSPKRPAAKPRLAVYSEYKRERARAAPKDAANSPTNDEPPPPPPTFARISGQHFVPNQTMASNSDNGDVHDKAFRAALAEALSLARDPRHVVALSRVYAHAVGASDPDDPLAKAALAAADVAVAEDLAAPTPRVVRRASSPSSPYSPVRASSSVAPVSPPPPMPSVERATSPGVARVLSVGPDARRPPTAPAPPRLASGVTRVPSPDPDARRRTPSPDPDARRRRTPPPDERSPSPEPAVMPCQRSNRKELRDRKRQEERRFRKLLAKAREESEQRTPHKGTSRAIARVMRDLAAATAALDAASRISQQEEEPEEAAPPRFRGPLREDAAVEKRRVALELLRDMRCGR</sequence>
<feature type="region of interest" description="Disordered" evidence="1">
    <location>
        <begin position="1"/>
        <end position="103"/>
    </location>
</feature>
<protein>
    <submittedName>
        <fullName evidence="2">Uncharacterized protein</fullName>
    </submittedName>
</protein>
<dbReference type="EMBL" id="CAKKNE010000004">
    <property type="protein sequence ID" value="CAH0373060.1"/>
    <property type="molecule type" value="Genomic_DNA"/>
</dbReference>
<feature type="region of interest" description="Disordered" evidence="1">
    <location>
        <begin position="337"/>
        <end position="361"/>
    </location>
</feature>
<feature type="compositionally biased region" description="Polar residues" evidence="1">
    <location>
        <begin position="90"/>
        <end position="101"/>
    </location>
</feature>
<proteinExistence type="predicted"/>
<keyword evidence="3" id="KW-1185">Reference proteome</keyword>
<accession>A0A8J2X030</accession>
<gene>
    <name evidence="2" type="ORF">PECAL_4P02310</name>
</gene>
<evidence type="ECO:0000256" key="1">
    <source>
        <dbReference type="SAM" id="MobiDB-lite"/>
    </source>
</evidence>
<evidence type="ECO:0000313" key="2">
    <source>
        <dbReference type="EMBL" id="CAH0373060.1"/>
    </source>
</evidence>
<evidence type="ECO:0000313" key="3">
    <source>
        <dbReference type="Proteomes" id="UP000789595"/>
    </source>
</evidence>
<feature type="compositionally biased region" description="Basic and acidic residues" evidence="1">
    <location>
        <begin position="52"/>
        <end position="62"/>
    </location>
</feature>